<dbReference type="AlphaFoldDB" id="A0A6B0RHX3"/>
<keyword evidence="2" id="KW-1185">Reference proteome</keyword>
<name>A0A6B0RHX3_9CETA</name>
<evidence type="ECO:0000313" key="1">
    <source>
        <dbReference type="EMBL" id="MXQ89739.1"/>
    </source>
</evidence>
<comment type="caution">
    <text evidence="1">The sequence shown here is derived from an EMBL/GenBank/DDBJ whole genome shotgun (WGS) entry which is preliminary data.</text>
</comment>
<accession>A0A6B0RHX3</accession>
<evidence type="ECO:0000313" key="2">
    <source>
        <dbReference type="Proteomes" id="UP000322234"/>
    </source>
</evidence>
<reference evidence="1" key="1">
    <citation type="submission" date="2019-10" db="EMBL/GenBank/DDBJ databases">
        <title>The sequence and de novo assembly of the wild yak genome.</title>
        <authorList>
            <person name="Liu Y."/>
        </authorList>
    </citation>
    <scope>NUCLEOTIDE SEQUENCE [LARGE SCALE GENOMIC DNA]</scope>
    <source>
        <strain evidence="1">WY2019</strain>
    </source>
</reference>
<proteinExistence type="predicted"/>
<sequence>MNRVPQEELSGIRLRFFSRLFRVLNDALRSVAEATRHLPQTSSNRTPARDKMDEWIYLTSTWYNDVKVQSVPFKTAEYRCHLIKPESSGIQLWNLDSDFPQTVSLPPGGTGHARHDQTLAKRSRVALDLVQRSMLMAFLIQCRISFGVKPGIAVLTAAVTGGFGQLMRLHWYRRVQPAQHSVLMMSIDKVIGFQMNVYPGMGSKWQI</sequence>
<dbReference type="EMBL" id="VBQZ03000058">
    <property type="protein sequence ID" value="MXQ89739.1"/>
    <property type="molecule type" value="Genomic_DNA"/>
</dbReference>
<gene>
    <name evidence="1" type="ORF">E5288_WYG011551</name>
</gene>
<organism evidence="1 2">
    <name type="scientific">Bos mutus</name>
    <name type="common">wild yak</name>
    <dbReference type="NCBI Taxonomy" id="72004"/>
    <lineage>
        <taxon>Eukaryota</taxon>
        <taxon>Metazoa</taxon>
        <taxon>Chordata</taxon>
        <taxon>Craniata</taxon>
        <taxon>Vertebrata</taxon>
        <taxon>Euteleostomi</taxon>
        <taxon>Mammalia</taxon>
        <taxon>Eutheria</taxon>
        <taxon>Laurasiatheria</taxon>
        <taxon>Artiodactyla</taxon>
        <taxon>Ruminantia</taxon>
        <taxon>Pecora</taxon>
        <taxon>Bovidae</taxon>
        <taxon>Bovinae</taxon>
        <taxon>Bos</taxon>
    </lineage>
</organism>
<protein>
    <submittedName>
        <fullName evidence="1">Uncharacterized protein</fullName>
    </submittedName>
</protein>
<dbReference type="Proteomes" id="UP000322234">
    <property type="component" value="Unassembled WGS sequence"/>
</dbReference>